<keyword evidence="5" id="KW-0812">Transmembrane</keyword>
<sequence length="310" mass="34420">MTALSQTFSKEQTPTRIHGLIRLACLGAILLGFAGLLQGETTGPEKGVLLIHGGGNVNYQEFVALAKKASGDEQPVIRVITTPQGERRKADFQKGIPYRTVSGLKKIFRLKEVTELYTLSQEEANTPAFYQQLDNADAVYITGGNQCFLTDAFLGTETLAAMQRLLDRGGVIAGASAGAQVQSSFMTRGDYTRRQILGDQKHQEGLAFVKNAAFDVHVEERGREEDLLELFRAKKSQLQDKDLEPLELLGIGIDQGTAITVTRNQFRVTGKGQVYLFDPQKWEDDKDSWTYQTLQPGTTYDLKLRKVIEE</sequence>
<dbReference type="InterPro" id="IPR005320">
    <property type="entry name" value="Peptidase_S51"/>
</dbReference>
<gene>
    <name evidence="6" type="ORF">GCM10007100_19950</name>
</gene>
<evidence type="ECO:0000256" key="4">
    <source>
        <dbReference type="ARBA" id="ARBA00022825"/>
    </source>
</evidence>
<reference evidence="6" key="1">
    <citation type="journal article" date="2014" name="Int. J. Syst. Evol. Microbiol.">
        <title>Complete genome sequence of Corynebacterium casei LMG S-19264T (=DSM 44701T), isolated from a smear-ripened cheese.</title>
        <authorList>
            <consortium name="US DOE Joint Genome Institute (JGI-PGF)"/>
            <person name="Walter F."/>
            <person name="Albersmeier A."/>
            <person name="Kalinowski J."/>
            <person name="Ruckert C."/>
        </authorList>
    </citation>
    <scope>NUCLEOTIDE SEQUENCE</scope>
    <source>
        <strain evidence="6">KCTC 12988</strain>
    </source>
</reference>
<dbReference type="PANTHER" id="PTHR36175:SF1">
    <property type="entry name" value="CYANOPHYCINASE"/>
    <property type="match status" value="1"/>
</dbReference>
<keyword evidence="2" id="KW-0645">Protease</keyword>
<accession>A0A918TML9</accession>
<dbReference type="GO" id="GO:0006508">
    <property type="term" value="P:proteolysis"/>
    <property type="evidence" value="ECO:0007669"/>
    <property type="project" value="UniProtKB-KW"/>
</dbReference>
<dbReference type="Gene3D" id="3.40.50.880">
    <property type="match status" value="1"/>
</dbReference>
<dbReference type="EMBL" id="BMXI01000008">
    <property type="protein sequence ID" value="GHC53698.1"/>
    <property type="molecule type" value="Genomic_DNA"/>
</dbReference>
<name>A0A918TML9_9BACT</name>
<keyword evidence="7" id="KW-1185">Reference proteome</keyword>
<keyword evidence="5" id="KW-1133">Transmembrane helix</keyword>
<organism evidence="6 7">
    <name type="scientific">Roseibacillus persicicus</name>
    <dbReference type="NCBI Taxonomy" id="454148"/>
    <lineage>
        <taxon>Bacteria</taxon>
        <taxon>Pseudomonadati</taxon>
        <taxon>Verrucomicrobiota</taxon>
        <taxon>Verrucomicrobiia</taxon>
        <taxon>Verrucomicrobiales</taxon>
        <taxon>Verrucomicrobiaceae</taxon>
        <taxon>Roseibacillus</taxon>
    </lineage>
</organism>
<dbReference type="Pfam" id="PF03575">
    <property type="entry name" value="Peptidase_S51"/>
    <property type="match status" value="1"/>
</dbReference>
<keyword evidence="4" id="KW-0720">Serine protease</keyword>
<dbReference type="GO" id="GO:0008236">
    <property type="term" value="F:serine-type peptidase activity"/>
    <property type="evidence" value="ECO:0007669"/>
    <property type="project" value="UniProtKB-KW"/>
</dbReference>
<keyword evidence="5" id="KW-0472">Membrane</keyword>
<keyword evidence="3" id="KW-0378">Hydrolase</keyword>
<evidence type="ECO:0000256" key="2">
    <source>
        <dbReference type="ARBA" id="ARBA00022670"/>
    </source>
</evidence>
<dbReference type="Proteomes" id="UP000644507">
    <property type="component" value="Unassembled WGS sequence"/>
</dbReference>
<evidence type="ECO:0000313" key="6">
    <source>
        <dbReference type="EMBL" id="GHC53698.1"/>
    </source>
</evidence>
<dbReference type="AlphaFoldDB" id="A0A918TML9"/>
<dbReference type="CDD" id="cd03145">
    <property type="entry name" value="GAT1_cyanophycinase"/>
    <property type="match status" value="1"/>
</dbReference>
<reference evidence="6" key="2">
    <citation type="submission" date="2020-09" db="EMBL/GenBank/DDBJ databases">
        <authorList>
            <person name="Sun Q."/>
            <person name="Kim S."/>
        </authorList>
    </citation>
    <scope>NUCLEOTIDE SEQUENCE</scope>
    <source>
        <strain evidence="6">KCTC 12988</strain>
    </source>
</reference>
<feature type="transmembrane region" description="Helical" evidence="5">
    <location>
        <begin position="20"/>
        <end position="37"/>
    </location>
</feature>
<dbReference type="RefSeq" id="WP_189569803.1">
    <property type="nucleotide sequence ID" value="NZ_BMXI01000008.1"/>
</dbReference>
<proteinExistence type="inferred from homology"/>
<evidence type="ECO:0000313" key="7">
    <source>
        <dbReference type="Proteomes" id="UP000644507"/>
    </source>
</evidence>
<evidence type="ECO:0000256" key="1">
    <source>
        <dbReference type="ARBA" id="ARBA00006534"/>
    </source>
</evidence>
<comment type="caution">
    <text evidence="6">The sequence shown here is derived from an EMBL/GenBank/DDBJ whole genome shotgun (WGS) entry which is preliminary data.</text>
</comment>
<comment type="similarity">
    <text evidence="1">Belongs to the peptidase S51 family.</text>
</comment>
<dbReference type="SUPFAM" id="SSF52317">
    <property type="entry name" value="Class I glutamine amidotransferase-like"/>
    <property type="match status" value="1"/>
</dbReference>
<dbReference type="InterPro" id="IPR029062">
    <property type="entry name" value="Class_I_gatase-like"/>
</dbReference>
<evidence type="ECO:0008006" key="8">
    <source>
        <dbReference type="Google" id="ProtNLM"/>
    </source>
</evidence>
<evidence type="ECO:0000256" key="3">
    <source>
        <dbReference type="ARBA" id="ARBA00022801"/>
    </source>
</evidence>
<protein>
    <recommendedName>
        <fullName evidence="8">Cyanophycinase</fullName>
    </recommendedName>
</protein>
<evidence type="ECO:0000256" key="5">
    <source>
        <dbReference type="SAM" id="Phobius"/>
    </source>
</evidence>
<dbReference type="PANTHER" id="PTHR36175">
    <property type="entry name" value="CYANOPHYCINASE"/>
    <property type="match status" value="1"/>
</dbReference>